<keyword evidence="2" id="KW-0812">Transmembrane</keyword>
<feature type="compositionally biased region" description="Acidic residues" evidence="1">
    <location>
        <begin position="829"/>
        <end position="839"/>
    </location>
</feature>
<evidence type="ECO:0000256" key="1">
    <source>
        <dbReference type="SAM" id="MobiDB-lite"/>
    </source>
</evidence>
<feature type="transmembrane region" description="Helical" evidence="2">
    <location>
        <begin position="164"/>
        <end position="185"/>
    </location>
</feature>
<sequence>MKIFIRNNLYRSKKFWLTKKWFEEKPIFSFWAKIFKLDFNINKGKYSARLLWPSIFPFIRTLIYSVFIIAIFETYSYFFPVDQKIFSDQVTDTLLSAIASVSGVFLGLYFTAVSGIASNFLLRATQNIRRYFLSTPIGEQYVKTVALTGIISIFYLLAKSFGHPIHPVGLVFLCIGGAYIIIRFWSVGSNVFYSLEPTVALPSIGKNIADLLRGVTPPGFKWDKPAIQNHQRRLVSDNLELAKDLINFGIKEIKLSNEQLHIALRYLGGLLFLYPQYKKKIPTNSFWFKTKNQYDSWTLADSTQIALALNTGTSLQPKTIKDFTWFEEETLDMSVNIFEFYAKEKNVASVFQGLELFVEIAEVYANDFDEEGLKLLLQKTEKVAGLIDLEKVADPKNVRYKEQMAFIDTQGRLAIGAVLGLARYLDTASAESLSTTISNIKWYSNRDIYLTGLPLSVLSRLESTASDLKAEMLIEGKQLSPEWYIRTLCVQKYLFALLGYFKYLKTLHSTYFEPKLGKLLAEDQLGLAVQLVQRWIEFTHKYNRLVGLIAKHIEDCVPYHQVKDLSWIEFSADEEYKTARDREKEVTDKMIRLLPRLMTMPTESDMPDYFGQALTQGVQACYEACEENDPVRLKAIFPVVFIASLSAFDMTRVRVQNWSEEQSKIIYSTEPLINLYELSGFAKLYSELYQNTELWNVVQTPWDTYLGGIDAVQEITRIAAITNYRRGLFMIMPQATLRTNWQMRFSNKMREQGLAVFPDSRSYDYVNGREDPAHASAVIRVVTRSGGLSLSTGQTVFFVTYLSQHPGATGIDLPDQRDMREQIQREEERSNEEENNDYE</sequence>
<keyword evidence="2" id="KW-0472">Membrane</keyword>
<feature type="transmembrane region" description="Helical" evidence="2">
    <location>
        <begin position="50"/>
        <end position="72"/>
    </location>
</feature>
<name>A0A0G0BGQ5_9BACT</name>
<keyword evidence="2" id="KW-1133">Transmembrane helix</keyword>
<organism evidence="3 4">
    <name type="scientific">Candidatus Nomurabacteria bacterium GW2011_GWF1_31_48</name>
    <dbReference type="NCBI Taxonomy" id="1618767"/>
    <lineage>
        <taxon>Bacteria</taxon>
        <taxon>Candidatus Nomuraibacteriota</taxon>
    </lineage>
</organism>
<dbReference type="AlphaFoldDB" id="A0A0G0BGQ5"/>
<feature type="transmembrane region" description="Helical" evidence="2">
    <location>
        <begin position="94"/>
        <end position="121"/>
    </location>
</feature>
<evidence type="ECO:0000313" key="4">
    <source>
        <dbReference type="Proteomes" id="UP000034934"/>
    </source>
</evidence>
<feature type="region of interest" description="Disordered" evidence="1">
    <location>
        <begin position="809"/>
        <end position="839"/>
    </location>
</feature>
<evidence type="ECO:0000256" key="2">
    <source>
        <dbReference type="SAM" id="Phobius"/>
    </source>
</evidence>
<reference evidence="3 4" key="1">
    <citation type="journal article" date="2015" name="Nature">
        <title>rRNA introns, odd ribosomes, and small enigmatic genomes across a large radiation of phyla.</title>
        <authorList>
            <person name="Brown C.T."/>
            <person name="Hug L.A."/>
            <person name="Thomas B.C."/>
            <person name="Sharon I."/>
            <person name="Castelle C.J."/>
            <person name="Singh A."/>
            <person name="Wilkins M.J."/>
            <person name="Williams K.H."/>
            <person name="Banfield J.F."/>
        </authorList>
    </citation>
    <scope>NUCLEOTIDE SEQUENCE [LARGE SCALE GENOMIC DNA]</scope>
</reference>
<accession>A0A0G0BGQ5</accession>
<dbReference type="Proteomes" id="UP000034934">
    <property type="component" value="Unassembled WGS sequence"/>
</dbReference>
<feature type="compositionally biased region" description="Basic and acidic residues" evidence="1">
    <location>
        <begin position="814"/>
        <end position="828"/>
    </location>
</feature>
<protein>
    <submittedName>
        <fullName evidence="3">Uncharacterized protein</fullName>
    </submittedName>
</protein>
<proteinExistence type="predicted"/>
<comment type="caution">
    <text evidence="3">The sequence shown here is derived from an EMBL/GenBank/DDBJ whole genome shotgun (WGS) entry which is preliminary data.</text>
</comment>
<gene>
    <name evidence="3" type="ORF">UR19_C0003G0063</name>
</gene>
<dbReference type="EMBL" id="LBOG01000003">
    <property type="protein sequence ID" value="KKP30227.1"/>
    <property type="molecule type" value="Genomic_DNA"/>
</dbReference>
<evidence type="ECO:0000313" key="3">
    <source>
        <dbReference type="EMBL" id="KKP30227.1"/>
    </source>
</evidence>